<accession>A0AAN9CC19</accession>
<keyword evidence="3" id="KW-1185">Reference proteome</keyword>
<dbReference type="AlphaFoldDB" id="A0AAN9CC19"/>
<feature type="region of interest" description="Disordered" evidence="1">
    <location>
        <begin position="1"/>
        <end position="42"/>
    </location>
</feature>
<evidence type="ECO:0000256" key="1">
    <source>
        <dbReference type="SAM" id="MobiDB-lite"/>
    </source>
</evidence>
<reference evidence="2 3" key="1">
    <citation type="submission" date="2024-02" db="EMBL/GenBank/DDBJ databases">
        <title>Chromosome-level genome assembly of the Eurasian Minnow (Phoxinus phoxinus).</title>
        <authorList>
            <person name="Oriowo T.O."/>
            <person name="Martin S."/>
            <person name="Stange M."/>
            <person name="Chrysostomakis Y."/>
            <person name="Brown T."/>
            <person name="Winkler S."/>
            <person name="Kukowka S."/>
            <person name="Myers E.W."/>
            <person name="Bohne A."/>
        </authorList>
    </citation>
    <scope>NUCLEOTIDE SEQUENCE [LARGE SCALE GENOMIC DNA]</scope>
    <source>
        <strain evidence="2">ZFMK-TIS-60720</strain>
        <tissue evidence="2">Whole Organism</tissue>
    </source>
</reference>
<dbReference type="Proteomes" id="UP001364617">
    <property type="component" value="Unassembled WGS sequence"/>
</dbReference>
<sequence>MNVCEAERLRYTDPSQEAAVSPPNAPSLPQDPRLKKQSCTGVRKEKEVEEALTEAGLPVWTPACQT</sequence>
<evidence type="ECO:0000313" key="3">
    <source>
        <dbReference type="Proteomes" id="UP001364617"/>
    </source>
</evidence>
<dbReference type="EMBL" id="JAYKXH010000020">
    <property type="protein sequence ID" value="KAK7131903.1"/>
    <property type="molecule type" value="Genomic_DNA"/>
</dbReference>
<organism evidence="2 3">
    <name type="scientific">Phoxinus phoxinus</name>
    <name type="common">Eurasian minnow</name>
    <dbReference type="NCBI Taxonomy" id="58324"/>
    <lineage>
        <taxon>Eukaryota</taxon>
        <taxon>Metazoa</taxon>
        <taxon>Chordata</taxon>
        <taxon>Craniata</taxon>
        <taxon>Vertebrata</taxon>
        <taxon>Euteleostomi</taxon>
        <taxon>Actinopterygii</taxon>
        <taxon>Neopterygii</taxon>
        <taxon>Teleostei</taxon>
        <taxon>Ostariophysi</taxon>
        <taxon>Cypriniformes</taxon>
        <taxon>Leuciscidae</taxon>
        <taxon>Phoxininae</taxon>
        <taxon>Phoxinus</taxon>
    </lineage>
</organism>
<feature type="compositionally biased region" description="Basic and acidic residues" evidence="1">
    <location>
        <begin position="1"/>
        <end position="11"/>
    </location>
</feature>
<evidence type="ECO:0000313" key="2">
    <source>
        <dbReference type="EMBL" id="KAK7131903.1"/>
    </source>
</evidence>
<gene>
    <name evidence="2" type="ORF">R3I93_018463</name>
</gene>
<proteinExistence type="predicted"/>
<comment type="caution">
    <text evidence="2">The sequence shown here is derived from an EMBL/GenBank/DDBJ whole genome shotgun (WGS) entry which is preliminary data.</text>
</comment>
<protein>
    <submittedName>
        <fullName evidence="2">Uncharacterized protein</fullName>
    </submittedName>
</protein>
<name>A0AAN9CC19_9TELE</name>